<proteinExistence type="predicted"/>
<dbReference type="EMBL" id="KK583255">
    <property type="protein sequence ID" value="KDO23333.1"/>
    <property type="molecule type" value="Genomic_DNA"/>
</dbReference>
<dbReference type="Proteomes" id="UP000030745">
    <property type="component" value="Unassembled WGS sequence"/>
</dbReference>
<dbReference type="RefSeq" id="XP_012205985.1">
    <property type="nucleotide sequence ID" value="XM_012350595.1"/>
</dbReference>
<gene>
    <name evidence="1" type="ORF">SPRG_11647</name>
</gene>
<evidence type="ECO:0000313" key="2">
    <source>
        <dbReference type="Proteomes" id="UP000030745"/>
    </source>
</evidence>
<dbReference type="KEGG" id="spar:SPRG_11647"/>
<dbReference type="AlphaFoldDB" id="A0A067BYJ0"/>
<organism evidence="1 2">
    <name type="scientific">Saprolegnia parasitica (strain CBS 223.65)</name>
    <dbReference type="NCBI Taxonomy" id="695850"/>
    <lineage>
        <taxon>Eukaryota</taxon>
        <taxon>Sar</taxon>
        <taxon>Stramenopiles</taxon>
        <taxon>Oomycota</taxon>
        <taxon>Saprolegniomycetes</taxon>
        <taxon>Saprolegniales</taxon>
        <taxon>Saprolegniaceae</taxon>
        <taxon>Saprolegnia</taxon>
    </lineage>
</organism>
<dbReference type="VEuPathDB" id="FungiDB:SPRG_11647"/>
<name>A0A067BYJ0_SAPPC</name>
<accession>A0A067BYJ0</accession>
<reference evidence="1 2" key="1">
    <citation type="journal article" date="2013" name="PLoS Genet.">
        <title>Distinctive expansion of potential virulence genes in the genome of the oomycete fish pathogen Saprolegnia parasitica.</title>
        <authorList>
            <person name="Jiang R.H."/>
            <person name="de Bruijn I."/>
            <person name="Haas B.J."/>
            <person name="Belmonte R."/>
            <person name="Lobach L."/>
            <person name="Christie J."/>
            <person name="van den Ackerveken G."/>
            <person name="Bottin A."/>
            <person name="Bulone V."/>
            <person name="Diaz-Moreno S.M."/>
            <person name="Dumas B."/>
            <person name="Fan L."/>
            <person name="Gaulin E."/>
            <person name="Govers F."/>
            <person name="Grenville-Briggs L.J."/>
            <person name="Horner N.R."/>
            <person name="Levin J.Z."/>
            <person name="Mammella M."/>
            <person name="Meijer H.J."/>
            <person name="Morris P."/>
            <person name="Nusbaum C."/>
            <person name="Oome S."/>
            <person name="Phillips A.J."/>
            <person name="van Rooyen D."/>
            <person name="Rzeszutek E."/>
            <person name="Saraiva M."/>
            <person name="Secombes C.J."/>
            <person name="Seidl M.F."/>
            <person name="Snel B."/>
            <person name="Stassen J.H."/>
            <person name="Sykes S."/>
            <person name="Tripathy S."/>
            <person name="van den Berg H."/>
            <person name="Vega-Arreguin J.C."/>
            <person name="Wawra S."/>
            <person name="Young S.K."/>
            <person name="Zeng Q."/>
            <person name="Dieguez-Uribeondo J."/>
            <person name="Russ C."/>
            <person name="Tyler B.M."/>
            <person name="van West P."/>
        </authorList>
    </citation>
    <scope>NUCLEOTIDE SEQUENCE [LARGE SCALE GENOMIC DNA]</scope>
    <source>
        <strain evidence="1 2">CBS 223.65</strain>
    </source>
</reference>
<dbReference type="GeneID" id="24133671"/>
<keyword evidence="2" id="KW-1185">Reference proteome</keyword>
<evidence type="ECO:0000313" key="1">
    <source>
        <dbReference type="EMBL" id="KDO23333.1"/>
    </source>
</evidence>
<protein>
    <submittedName>
        <fullName evidence="1">Uncharacterized protein</fullName>
    </submittedName>
</protein>
<sequence>MDQTGGHLADDRRGRWERRARVEGFLEQVLHIVEHRVERVHGCGRRRRDGRRLVASNDRGVNDHELVRETFAVGEVDLGARQEHAALFLLVLDLLLQVAVLVLAELALGLEDGSNVHPREARALKVRELARVALERLNLAAEHLELGLVVAALEAESLAVVHLLLEARPRLLDLVRDKRLVRAVVGRE</sequence>